<keyword evidence="5" id="KW-1185">Reference proteome</keyword>
<evidence type="ECO:0000259" key="4">
    <source>
        <dbReference type="PROSITE" id="PS01031"/>
    </source>
</evidence>
<evidence type="ECO:0000313" key="5">
    <source>
        <dbReference type="Proteomes" id="UP000035680"/>
    </source>
</evidence>
<dbReference type="PROSITE" id="PS01031">
    <property type="entry name" value="SHSP"/>
    <property type="match status" value="1"/>
</dbReference>
<evidence type="ECO:0000313" key="6">
    <source>
        <dbReference type="WBParaSite" id="SVE_1621600.1"/>
    </source>
</evidence>
<dbReference type="GO" id="GO:0009408">
    <property type="term" value="P:response to heat"/>
    <property type="evidence" value="ECO:0007669"/>
    <property type="project" value="TreeGrafter"/>
</dbReference>
<dbReference type="InterPro" id="IPR008978">
    <property type="entry name" value="HSP20-like_chaperone"/>
</dbReference>
<dbReference type="Proteomes" id="UP000035680">
    <property type="component" value="Unassembled WGS sequence"/>
</dbReference>
<feature type="domain" description="SHSP" evidence="4">
    <location>
        <begin position="17"/>
        <end position="112"/>
    </location>
</feature>
<dbReference type="GO" id="GO:0005634">
    <property type="term" value="C:nucleus"/>
    <property type="evidence" value="ECO:0007669"/>
    <property type="project" value="TreeGrafter"/>
</dbReference>
<dbReference type="GO" id="GO:0005737">
    <property type="term" value="C:cytoplasm"/>
    <property type="evidence" value="ECO:0007669"/>
    <property type="project" value="TreeGrafter"/>
</dbReference>
<dbReference type="Gene3D" id="2.60.40.790">
    <property type="match status" value="1"/>
</dbReference>
<evidence type="ECO:0000256" key="2">
    <source>
        <dbReference type="PROSITE-ProRule" id="PRU00285"/>
    </source>
</evidence>
<dbReference type="InterPro" id="IPR002068">
    <property type="entry name" value="A-crystallin/Hsp20_dom"/>
</dbReference>
<dbReference type="PANTHER" id="PTHR45640:SF13">
    <property type="entry name" value="HEAT SHOCK PROTEIN 22-RELATED"/>
    <property type="match status" value="1"/>
</dbReference>
<dbReference type="GO" id="GO:0042026">
    <property type="term" value="P:protein refolding"/>
    <property type="evidence" value="ECO:0007669"/>
    <property type="project" value="TreeGrafter"/>
</dbReference>
<reference evidence="5" key="1">
    <citation type="submission" date="2014-07" db="EMBL/GenBank/DDBJ databases">
        <authorList>
            <person name="Martin A.A"/>
            <person name="De Silva N."/>
        </authorList>
    </citation>
    <scope>NUCLEOTIDE SEQUENCE</scope>
</reference>
<reference evidence="6" key="2">
    <citation type="submission" date="2015-08" db="UniProtKB">
        <authorList>
            <consortium name="WormBaseParasite"/>
        </authorList>
    </citation>
    <scope>IDENTIFICATION</scope>
</reference>
<dbReference type="PANTHER" id="PTHR45640">
    <property type="entry name" value="HEAT SHOCK PROTEIN HSP-12.2-RELATED"/>
    <property type="match status" value="1"/>
</dbReference>
<proteinExistence type="inferred from homology"/>
<dbReference type="Pfam" id="PF00011">
    <property type="entry name" value="HSP20"/>
    <property type="match status" value="1"/>
</dbReference>
<accession>A0A0K0FV52</accession>
<dbReference type="GO" id="GO:0051082">
    <property type="term" value="F:unfolded protein binding"/>
    <property type="evidence" value="ECO:0007669"/>
    <property type="project" value="TreeGrafter"/>
</dbReference>
<dbReference type="AlphaFoldDB" id="A0A0K0FV52"/>
<evidence type="ECO:0000256" key="3">
    <source>
        <dbReference type="RuleBase" id="RU003616"/>
    </source>
</evidence>
<dbReference type="SUPFAM" id="SSF49764">
    <property type="entry name" value="HSP20-like chaperones"/>
    <property type="match status" value="1"/>
</dbReference>
<organism evidence="5 6">
    <name type="scientific">Strongyloides venezuelensis</name>
    <name type="common">Threadworm</name>
    <dbReference type="NCBI Taxonomy" id="75913"/>
    <lineage>
        <taxon>Eukaryota</taxon>
        <taxon>Metazoa</taxon>
        <taxon>Ecdysozoa</taxon>
        <taxon>Nematoda</taxon>
        <taxon>Chromadorea</taxon>
        <taxon>Rhabditida</taxon>
        <taxon>Tylenchina</taxon>
        <taxon>Panagrolaimomorpha</taxon>
        <taxon>Strongyloidoidea</taxon>
        <taxon>Strongyloididae</taxon>
        <taxon>Strongyloides</taxon>
    </lineage>
</organism>
<keyword evidence="1" id="KW-0346">Stress response</keyword>
<dbReference type="InterPro" id="IPR001436">
    <property type="entry name" value="Alpha-crystallin/sHSP_animal"/>
</dbReference>
<dbReference type="STRING" id="75913.A0A0K0FV52"/>
<name>A0A0K0FV52_STRVS</name>
<evidence type="ECO:0000256" key="1">
    <source>
        <dbReference type="ARBA" id="ARBA00023016"/>
    </source>
</evidence>
<sequence length="112" mass="12817">MDSNLPEKETNTDDEEKSLYNFGNCVDQITNDSQKFSIKVNISHFSPNEISVNVVDDKIVIEGFHKEKDDEYGSIQRHFIRKYSLPNTVDKLSFITSFQSGILNINAKKISN</sequence>
<comment type="similarity">
    <text evidence="2 3">Belongs to the small heat shock protein (HSP20) family.</text>
</comment>
<dbReference type="PRINTS" id="PR00299">
    <property type="entry name" value="ACRYSTALLIN"/>
</dbReference>
<protein>
    <submittedName>
        <fullName evidence="6">Protein lethal(2)essential for life (inferred by orthology to a D. melanogaster protein)</fullName>
    </submittedName>
</protein>
<dbReference type="WBParaSite" id="SVE_1621600.1">
    <property type="protein sequence ID" value="SVE_1621600.1"/>
    <property type="gene ID" value="SVE_1621600"/>
</dbReference>
<dbReference type="CDD" id="cd06526">
    <property type="entry name" value="metazoan_ACD"/>
    <property type="match status" value="1"/>
</dbReference>